<evidence type="ECO:0000313" key="2">
    <source>
        <dbReference type="Proteomes" id="UP000006591"/>
    </source>
</evidence>
<reference evidence="1" key="1">
    <citation type="submission" date="2017-06" db="UniProtKB">
        <authorList>
            <consortium name="EnsemblPlants"/>
        </authorList>
    </citation>
    <scope>IDENTIFICATION</scope>
    <source>
        <strain evidence="1">SL10</strain>
    </source>
</reference>
<protein>
    <submittedName>
        <fullName evidence="1">Uncharacterized protein</fullName>
    </submittedName>
</protein>
<dbReference type="EnsemblPlants" id="ONIVA10G15000.1">
    <property type="protein sequence ID" value="ONIVA10G15000.1"/>
    <property type="gene ID" value="ONIVA10G15000"/>
</dbReference>
<evidence type="ECO:0000313" key="1">
    <source>
        <dbReference type="EnsemblPlants" id="ONIVA10G15000.1"/>
    </source>
</evidence>
<name>A0A1Y8Z4T2_ORYNI</name>
<keyword evidence="2" id="KW-1185">Reference proteome</keyword>
<organism evidence="1">
    <name type="scientific">Oryza nivara</name>
    <name type="common">Indian wild rice</name>
    <name type="synonym">Oryza sativa f. spontanea</name>
    <dbReference type="NCBI Taxonomy" id="4536"/>
    <lineage>
        <taxon>Eukaryota</taxon>
        <taxon>Viridiplantae</taxon>
        <taxon>Streptophyta</taxon>
        <taxon>Embryophyta</taxon>
        <taxon>Tracheophyta</taxon>
        <taxon>Spermatophyta</taxon>
        <taxon>Magnoliopsida</taxon>
        <taxon>Liliopsida</taxon>
        <taxon>Poales</taxon>
        <taxon>Poaceae</taxon>
        <taxon>BOP clade</taxon>
        <taxon>Oryzoideae</taxon>
        <taxon>Oryzeae</taxon>
        <taxon>Oryzinae</taxon>
        <taxon>Oryza</taxon>
    </lineage>
</organism>
<proteinExistence type="predicted"/>
<sequence length="7" mass="803">MNPQARS</sequence>
<dbReference type="Proteomes" id="UP000006591">
    <property type="component" value="Chromosome 10"/>
</dbReference>
<accession>A0A1Y8Z4T2</accession>
<reference evidence="1" key="2">
    <citation type="submission" date="2018-04" db="EMBL/GenBank/DDBJ databases">
        <title>OnivRS2 (Oryza nivara Reference Sequence Version 2).</title>
        <authorList>
            <person name="Zhang J."/>
            <person name="Kudrna D."/>
            <person name="Lee S."/>
            <person name="Talag J."/>
            <person name="Rajasekar S."/>
            <person name="Welchert J."/>
            <person name="Hsing Y.-I."/>
            <person name="Wing R.A."/>
        </authorList>
    </citation>
    <scope>NUCLEOTIDE SEQUENCE [LARGE SCALE GENOMIC DNA]</scope>
</reference>
<dbReference type="Gramene" id="ONIVA10G15000.1">
    <property type="protein sequence ID" value="ONIVA10G15000.1"/>
    <property type="gene ID" value="ONIVA10G15000"/>
</dbReference>